<dbReference type="InterPro" id="IPR013324">
    <property type="entry name" value="RNA_pol_sigma_r3/r4-like"/>
</dbReference>
<dbReference type="NCBIfam" id="TIGR02937">
    <property type="entry name" value="sigma70-ECF"/>
    <property type="match status" value="1"/>
</dbReference>
<dbReference type="InterPro" id="IPR014284">
    <property type="entry name" value="RNA_pol_sigma-70_dom"/>
</dbReference>
<keyword evidence="4" id="KW-0731">Sigma factor</keyword>
<dbReference type="Pfam" id="PF08281">
    <property type="entry name" value="Sigma70_r4_2"/>
    <property type="match status" value="1"/>
</dbReference>
<dbReference type="EMBL" id="JBHTCQ010000001">
    <property type="protein sequence ID" value="MFC7405150.1"/>
    <property type="molecule type" value="Genomic_DNA"/>
</dbReference>
<dbReference type="InterPro" id="IPR007627">
    <property type="entry name" value="RNA_pol_sigma70_r2"/>
</dbReference>
<evidence type="ECO:0000256" key="1">
    <source>
        <dbReference type="ARBA" id="ARBA00010641"/>
    </source>
</evidence>
<accession>A0ABW2QC10</accession>
<dbReference type="PANTHER" id="PTHR30173:SF36">
    <property type="entry name" value="ECF RNA POLYMERASE SIGMA FACTOR SIGJ"/>
    <property type="match status" value="1"/>
</dbReference>
<keyword evidence="9" id="KW-1185">Reference proteome</keyword>
<dbReference type="Proteomes" id="UP001596455">
    <property type="component" value="Unassembled WGS sequence"/>
</dbReference>
<evidence type="ECO:0000256" key="5">
    <source>
        <dbReference type="ARBA" id="ARBA00023163"/>
    </source>
</evidence>
<keyword evidence="3" id="KW-0805">Transcription regulation</keyword>
<dbReference type="InterPro" id="IPR052704">
    <property type="entry name" value="ECF_Sigma-70_Domain"/>
</dbReference>
<dbReference type="InterPro" id="IPR032710">
    <property type="entry name" value="NTF2-like_dom_sf"/>
</dbReference>
<feature type="domain" description="RNA polymerase sigma-70 region 2" evidence="6">
    <location>
        <begin position="15"/>
        <end position="74"/>
    </location>
</feature>
<proteinExistence type="inferred from homology"/>
<feature type="domain" description="RNA polymerase sigma factor 70 region 4 type 2" evidence="7">
    <location>
        <begin position="117"/>
        <end position="168"/>
    </location>
</feature>
<dbReference type="InterPro" id="IPR013325">
    <property type="entry name" value="RNA_pol_sigma_r2"/>
</dbReference>
<evidence type="ECO:0000313" key="9">
    <source>
        <dbReference type="Proteomes" id="UP001596455"/>
    </source>
</evidence>
<protein>
    <submittedName>
        <fullName evidence="8">RNA polymerase sigma factor SigJ</fullName>
    </submittedName>
</protein>
<dbReference type="SUPFAM" id="SSF54427">
    <property type="entry name" value="NTF2-like"/>
    <property type="match status" value="1"/>
</dbReference>
<dbReference type="RefSeq" id="WP_382393219.1">
    <property type="nucleotide sequence ID" value="NZ_JBHTCQ010000001.1"/>
</dbReference>
<reference evidence="9" key="1">
    <citation type="journal article" date="2019" name="Int. J. Syst. Evol. Microbiol.">
        <title>The Global Catalogue of Microorganisms (GCM) 10K type strain sequencing project: providing services to taxonomists for standard genome sequencing and annotation.</title>
        <authorList>
            <consortium name="The Broad Institute Genomics Platform"/>
            <consortium name="The Broad Institute Genome Sequencing Center for Infectious Disease"/>
            <person name="Wu L."/>
            <person name="Ma J."/>
        </authorList>
    </citation>
    <scope>NUCLEOTIDE SEQUENCE [LARGE SCALE GENOMIC DNA]</scope>
    <source>
        <strain evidence="9">JCM 1490</strain>
    </source>
</reference>
<comment type="caution">
    <text evidence="8">The sequence shown here is derived from an EMBL/GenBank/DDBJ whole genome shotgun (WGS) entry which is preliminary data.</text>
</comment>
<evidence type="ECO:0000259" key="6">
    <source>
        <dbReference type="Pfam" id="PF04542"/>
    </source>
</evidence>
<comment type="similarity">
    <text evidence="1">Belongs to the sigma-70 factor family. ECF subfamily.</text>
</comment>
<dbReference type="Pfam" id="PF04542">
    <property type="entry name" value="Sigma70_r2"/>
    <property type="match status" value="1"/>
</dbReference>
<dbReference type="InterPro" id="IPR036388">
    <property type="entry name" value="WH-like_DNA-bd_sf"/>
</dbReference>
<comment type="subunit">
    <text evidence="2">Interacts transiently with the RNA polymerase catalytic core formed by RpoA, RpoB, RpoC and RpoZ (2 alpha, 1 beta, 1 beta' and 1 omega subunit) to form the RNA polymerase holoenzyme that can initiate transcription.</text>
</comment>
<dbReference type="PANTHER" id="PTHR30173">
    <property type="entry name" value="SIGMA 19 FACTOR"/>
    <property type="match status" value="1"/>
</dbReference>
<dbReference type="InterPro" id="IPR013249">
    <property type="entry name" value="RNA_pol_sigma70_r4_t2"/>
</dbReference>
<dbReference type="Gene3D" id="1.10.1740.10">
    <property type="match status" value="1"/>
</dbReference>
<evidence type="ECO:0000256" key="2">
    <source>
        <dbReference type="ARBA" id="ARBA00011344"/>
    </source>
</evidence>
<evidence type="ECO:0000259" key="7">
    <source>
        <dbReference type="Pfam" id="PF08281"/>
    </source>
</evidence>
<sequence>MSAGSTGIDAEALARLRPLAFSVAYRMLGSVAEAEDVAQDALVRMFGAEGVANPKAYVTTVATRLSLDVLRSARVRRESYVGDWLPEPLLTEPGPARVSPTLAPGAHVELADDLSTAFLVLLETLTPTERAAFLLHDVLGFSHHETAEVVERSEVATRQLVSRARARIAERRPRFEDSPARRAELVERFLAACLEGRVEEFVDLLAEDVVFTGDGGGNVPPGFAITRPVRGREAVGRLLTGFVRRGLGLITVETCAVGGVPGAVWRSALDGGVLAVLSIDVVDGRITALGNVLNPDKLRHVGPLADLDALARAMQG</sequence>
<keyword evidence="5" id="KW-0804">Transcription</keyword>
<dbReference type="NCBIfam" id="NF007214">
    <property type="entry name" value="PRK09636.1"/>
    <property type="match status" value="1"/>
</dbReference>
<evidence type="ECO:0000256" key="4">
    <source>
        <dbReference type="ARBA" id="ARBA00023082"/>
    </source>
</evidence>
<evidence type="ECO:0000313" key="8">
    <source>
        <dbReference type="EMBL" id="MFC7405150.1"/>
    </source>
</evidence>
<gene>
    <name evidence="8" type="primary">sigJ</name>
    <name evidence="8" type="ORF">ACFQQL_08520</name>
</gene>
<evidence type="ECO:0000256" key="3">
    <source>
        <dbReference type="ARBA" id="ARBA00023015"/>
    </source>
</evidence>
<name>A0ABW2QC10_9MICO</name>
<dbReference type="Gene3D" id="1.10.10.10">
    <property type="entry name" value="Winged helix-like DNA-binding domain superfamily/Winged helix DNA-binding domain"/>
    <property type="match status" value="1"/>
</dbReference>
<dbReference type="Gene3D" id="3.10.450.50">
    <property type="match status" value="1"/>
</dbReference>
<organism evidence="8 9">
    <name type="scientific">Georgenia alba</name>
    <dbReference type="NCBI Taxonomy" id="2233858"/>
    <lineage>
        <taxon>Bacteria</taxon>
        <taxon>Bacillati</taxon>
        <taxon>Actinomycetota</taxon>
        <taxon>Actinomycetes</taxon>
        <taxon>Micrococcales</taxon>
        <taxon>Bogoriellaceae</taxon>
        <taxon>Georgenia</taxon>
    </lineage>
</organism>
<dbReference type="SUPFAM" id="SSF88946">
    <property type="entry name" value="Sigma2 domain of RNA polymerase sigma factors"/>
    <property type="match status" value="1"/>
</dbReference>
<dbReference type="SUPFAM" id="SSF88659">
    <property type="entry name" value="Sigma3 and sigma4 domains of RNA polymerase sigma factors"/>
    <property type="match status" value="1"/>
</dbReference>